<evidence type="ECO:0000313" key="1">
    <source>
        <dbReference type="EMBL" id="CAB4185717.1"/>
    </source>
</evidence>
<accession>A0A6J5RG63</accession>
<name>A0A6J5RG63_9CAUD</name>
<dbReference type="EMBL" id="LR798430">
    <property type="protein sequence ID" value="CAB5231203.1"/>
    <property type="molecule type" value="Genomic_DNA"/>
</dbReference>
<organism evidence="2">
    <name type="scientific">uncultured Caudovirales phage</name>
    <dbReference type="NCBI Taxonomy" id="2100421"/>
    <lineage>
        <taxon>Viruses</taxon>
        <taxon>Duplodnaviria</taxon>
        <taxon>Heunggongvirae</taxon>
        <taxon>Uroviricota</taxon>
        <taxon>Caudoviricetes</taxon>
        <taxon>Peduoviridae</taxon>
        <taxon>Maltschvirus</taxon>
        <taxon>Maltschvirus maltsch</taxon>
    </lineage>
</organism>
<evidence type="ECO:0000313" key="3">
    <source>
        <dbReference type="EMBL" id="CAB4217011.1"/>
    </source>
</evidence>
<evidence type="ECO:0000313" key="2">
    <source>
        <dbReference type="EMBL" id="CAB4193446.1"/>
    </source>
</evidence>
<proteinExistence type="predicted"/>
<dbReference type="EMBL" id="LR797450">
    <property type="protein sequence ID" value="CAB4217011.1"/>
    <property type="molecule type" value="Genomic_DNA"/>
</dbReference>
<sequence length="148" mass="17111">MELTLRNGLPTKKSLEQMIEGYDRKFRLRPSQLYAKGNPCLVWQDKYTQERMDDFIQYAVERGVNFGKYSPYDSPSVGHLYIKPSVKVVAESKPVIREFKGLLEACAFCGENTRFWYKPTNTPCCELCAKEHGPDDFKKLSIKEEQNG</sequence>
<dbReference type="EMBL" id="LR797075">
    <property type="protein sequence ID" value="CAB4185717.1"/>
    <property type="molecule type" value="Genomic_DNA"/>
</dbReference>
<reference evidence="2" key="1">
    <citation type="submission" date="2020-05" db="EMBL/GenBank/DDBJ databases">
        <authorList>
            <person name="Chiriac C."/>
            <person name="Salcher M."/>
            <person name="Ghai R."/>
            <person name="Kavagutti S V."/>
        </authorList>
    </citation>
    <scope>NUCLEOTIDE SEQUENCE</scope>
</reference>
<dbReference type="EMBL" id="LR797197">
    <property type="protein sequence ID" value="CAB4193446.1"/>
    <property type="molecule type" value="Genomic_DNA"/>
</dbReference>
<protein>
    <submittedName>
        <fullName evidence="2">Uncharacterized protein</fullName>
    </submittedName>
</protein>
<evidence type="ECO:0000313" key="4">
    <source>
        <dbReference type="EMBL" id="CAB5231203.1"/>
    </source>
</evidence>
<gene>
    <name evidence="1" type="ORF">UFOVP1127_129</name>
    <name evidence="2" type="ORF">UFOVP1242_81</name>
    <name evidence="3" type="ORF">UFOVP1492_5</name>
    <name evidence="4" type="ORF">UFOVP1580_34</name>
</gene>